<dbReference type="PRINTS" id="PR00344">
    <property type="entry name" value="BCTRLSENSOR"/>
</dbReference>
<evidence type="ECO:0000256" key="4">
    <source>
        <dbReference type="ARBA" id="ARBA00022777"/>
    </source>
</evidence>
<feature type="domain" description="Histidine kinase" evidence="9">
    <location>
        <begin position="1716"/>
        <end position="1971"/>
    </location>
</feature>
<gene>
    <name evidence="10" type="ORF">VF08_11765</name>
</gene>
<evidence type="ECO:0000256" key="1">
    <source>
        <dbReference type="ARBA" id="ARBA00000085"/>
    </source>
</evidence>
<dbReference type="InterPro" id="IPR008271">
    <property type="entry name" value="Ser/Thr_kinase_AS"/>
</dbReference>
<organism evidence="10 11">
    <name type="scientific">Nostoc linckia z8</name>
    <dbReference type="NCBI Taxonomy" id="1628746"/>
    <lineage>
        <taxon>Bacteria</taxon>
        <taxon>Bacillati</taxon>
        <taxon>Cyanobacteriota</taxon>
        <taxon>Cyanophyceae</taxon>
        <taxon>Nostocales</taxon>
        <taxon>Nostocaceae</taxon>
        <taxon>Nostoc</taxon>
    </lineage>
</organism>
<dbReference type="SMART" id="SM00220">
    <property type="entry name" value="S_TKc"/>
    <property type="match status" value="1"/>
</dbReference>
<keyword evidence="7" id="KW-0472">Membrane</keyword>
<dbReference type="GeneID" id="57097003"/>
<keyword evidence="4" id="KW-0418">Kinase</keyword>
<keyword evidence="7" id="KW-1133">Transmembrane helix</keyword>
<feature type="coiled-coil region" evidence="6">
    <location>
        <begin position="1680"/>
        <end position="1707"/>
    </location>
</feature>
<dbReference type="PROSITE" id="PS50011">
    <property type="entry name" value="PROTEIN_KINASE_DOM"/>
    <property type="match status" value="1"/>
</dbReference>
<dbReference type="GO" id="GO:0005524">
    <property type="term" value="F:ATP binding"/>
    <property type="evidence" value="ECO:0007669"/>
    <property type="project" value="InterPro"/>
</dbReference>
<keyword evidence="5" id="KW-0902">Two-component regulatory system</keyword>
<dbReference type="CDD" id="cd14014">
    <property type="entry name" value="STKc_PknB_like"/>
    <property type="match status" value="1"/>
</dbReference>
<dbReference type="SUPFAM" id="SSF56112">
    <property type="entry name" value="Protein kinase-like (PK-like)"/>
    <property type="match status" value="1"/>
</dbReference>
<keyword evidence="7" id="KW-0812">Transmembrane</keyword>
<dbReference type="Gene3D" id="1.10.510.10">
    <property type="entry name" value="Transferase(Phosphotransferase) domain 1"/>
    <property type="match status" value="1"/>
</dbReference>
<feature type="domain" description="Protein kinase" evidence="8">
    <location>
        <begin position="13"/>
        <end position="277"/>
    </location>
</feature>
<dbReference type="SUPFAM" id="SSF55781">
    <property type="entry name" value="GAF domain-like"/>
    <property type="match status" value="1"/>
</dbReference>
<evidence type="ECO:0000259" key="8">
    <source>
        <dbReference type="PROSITE" id="PS50011"/>
    </source>
</evidence>
<dbReference type="Gene3D" id="3.30.200.20">
    <property type="entry name" value="Phosphorylase Kinase, domain 1"/>
    <property type="match status" value="1"/>
</dbReference>
<dbReference type="Gene3D" id="3.30.565.10">
    <property type="entry name" value="Histidine kinase-like ATPase, C-terminal domain"/>
    <property type="match status" value="1"/>
</dbReference>
<dbReference type="SMART" id="SM00065">
    <property type="entry name" value="GAF"/>
    <property type="match status" value="1"/>
</dbReference>
<dbReference type="SMART" id="SM00387">
    <property type="entry name" value="HATPase_c"/>
    <property type="match status" value="1"/>
</dbReference>
<evidence type="ECO:0000256" key="5">
    <source>
        <dbReference type="ARBA" id="ARBA00023012"/>
    </source>
</evidence>
<dbReference type="InterPro" id="IPR029016">
    <property type="entry name" value="GAF-like_dom_sf"/>
</dbReference>
<feature type="transmembrane region" description="Helical" evidence="7">
    <location>
        <begin position="1178"/>
        <end position="1197"/>
    </location>
</feature>
<dbReference type="Pfam" id="PF00069">
    <property type="entry name" value="Pkinase"/>
    <property type="match status" value="1"/>
</dbReference>
<dbReference type="InterPro" id="IPR013655">
    <property type="entry name" value="PAS_fold_3"/>
</dbReference>
<dbReference type="InterPro" id="IPR011009">
    <property type="entry name" value="Kinase-like_dom_sf"/>
</dbReference>
<dbReference type="InterPro" id="IPR036097">
    <property type="entry name" value="HisK_dim/P_sf"/>
</dbReference>
<evidence type="ECO:0000256" key="6">
    <source>
        <dbReference type="SAM" id="Coils"/>
    </source>
</evidence>
<dbReference type="InterPro" id="IPR027417">
    <property type="entry name" value="P-loop_NTPase"/>
</dbReference>
<dbReference type="Pfam" id="PF01590">
    <property type="entry name" value="GAF"/>
    <property type="match status" value="1"/>
</dbReference>
<reference evidence="10 11" key="1">
    <citation type="submission" date="2015-02" db="EMBL/GenBank/DDBJ databases">
        <title>Nostoc linckia genome annotation.</title>
        <authorList>
            <person name="Zhou Z."/>
        </authorList>
    </citation>
    <scope>NUCLEOTIDE SEQUENCE [LARGE SCALE GENOMIC DNA]</scope>
    <source>
        <strain evidence="11">z8</strain>
    </source>
</reference>
<dbReference type="InterPro" id="IPR053159">
    <property type="entry name" value="Hybrid_Histidine_Kinase"/>
</dbReference>
<dbReference type="GO" id="GO:0000155">
    <property type="term" value="F:phosphorelay sensor kinase activity"/>
    <property type="evidence" value="ECO:0007669"/>
    <property type="project" value="InterPro"/>
</dbReference>
<dbReference type="InterPro" id="IPR003018">
    <property type="entry name" value="GAF"/>
</dbReference>
<dbReference type="InterPro" id="IPR035965">
    <property type="entry name" value="PAS-like_dom_sf"/>
</dbReference>
<dbReference type="SUPFAM" id="SSF47384">
    <property type="entry name" value="Homodimeric domain of signal transducing histidine kinase"/>
    <property type="match status" value="1"/>
</dbReference>
<name>A0A9Q5ZD67_NOSLI</name>
<keyword evidence="4" id="KW-0808">Transferase</keyword>
<dbReference type="Gene3D" id="3.40.50.300">
    <property type="entry name" value="P-loop containing nucleotide triphosphate hydrolases"/>
    <property type="match status" value="1"/>
</dbReference>
<dbReference type="PANTHER" id="PTHR43642">
    <property type="entry name" value="HYBRID SIGNAL TRANSDUCTION HISTIDINE KINASE G"/>
    <property type="match status" value="1"/>
</dbReference>
<dbReference type="InterPro" id="IPR005467">
    <property type="entry name" value="His_kinase_dom"/>
</dbReference>
<dbReference type="InterPro" id="IPR003594">
    <property type="entry name" value="HATPase_dom"/>
</dbReference>
<dbReference type="PROSITE" id="PS00108">
    <property type="entry name" value="PROTEIN_KINASE_ST"/>
    <property type="match status" value="1"/>
</dbReference>
<evidence type="ECO:0000313" key="10">
    <source>
        <dbReference type="EMBL" id="PHK04277.1"/>
    </source>
</evidence>
<sequence length="1971" mass="219693">MVNNLVIASIPGYSLSEQLYNGSRTIVYRGYRESDCLSVVIKLLKNPYPSFSELLSFRNQYTITKNLNSPLIVQTYSLEAYENGYVLVMEDFGGISLKEWRVRQSGQSLVDFLEIAIALCNTLNILYQERIIHKDIKPSNILINPKTKQVKLIDFSIASLLPRETQTLVNPNVLEGTLSYISPEQTGRMNRGIDYRTDFYSLGVTFYELFTGELPFASNDPMELIHSHIAKTAKLVHQINSEIPSVISEIISKLMAKNAEDRYQSALGLKFDLENCLQQLRETASLESFEIATRDVCDRFIIPDKLYGRDIEVQTLLQAFDRVSNGATEMMLVAGFSGIGKTAVINEVHKPIVRQRGYFIKGKFDQFQRNIPFSAFVQAFRDLMEQLLTESDVQLEQWKNKILEAVGENGQVIIEVIPELSRIIGEQPSAVELSGTAAQNRFNLLFQNFTKVFTSAEHPLVIFLDDLQWADSASLKLIQLLMADTGHLFIIGAYRDNEVQPAHPLMLTLSEIQKNQAIINTIILESLSQVKVNKLVADTLKCPENLALNLSTLLYQKTQGNPFFVTQFFKALHQDGLIKFDVELSCWQCDIAQVTTQAVTDDVVNFMSFQLRKLPPSTQDVLPLAACIGNSFNLATLAIISEQSQIETAAALWKALQSGLIVPIGDVYKFYQQESLVIPTLREQLRRTAPLRASGHLSLDKSEQMTADQGQMTVSYKFIHDRVQQAAYSLIPDDQKTATHFKIGQLLLENLSELEQEEKLFDIVGHLNLGIELISQSREREALAKLNLQAGVKARNSTAYTAARVYLQTGIKLLQTNCWQHQYELTLNLYVTAAEVAYLNGDLEGMEQLAALVLQQAQTIFDKVKIYEIQIAAQMAASQILEAIAVGRNALSQLGVDLPSTPDEAQISKALEDLASLEGSNNPSALVNLPKMSDRTAEAAMQLLGVLFAPMLLGMPGLLPLLGATMVRLSLEFGNAPASTAGYGLHGMILCAFLGEVETGYKFGRLALLLLEGLNAQSMKSVTLNLFGSFIQHHQQGLLATLPTLKDGYTTGIETGDFLYAGYNVAGYACNGLFAGVEVEALSSELTAYNAVLAQMKQESAHIYSDMVLQTVEHLRETVSQPDCLMGNIYDETVMLPKHHQDNDFTAIAIVYTYKLLLAYYFGNYQAALDYIIQGKSYLMAVSGMFFIPIFHFYAALTHLALFPTQPDAEQAKLLAVAVTHQTALYQSAQNAPMNHLHKWYLVEAERHRVLGEKAAASECYDQAISLAKEHQFINEEALANELAAKFYLEWGKQRIAKEYLTEAYYGYARWGAKAKVTDLEKRYPQLLAAILQQTRAALSVNETVFALGSVTSNSSATSSSSVSDTLDLKAILKASQAISGEIELEKLLSSLLSIAIENAGADKCVFMLMLDNRLLIKGSITGELKPVVLQRLPIEDSQDIPHKLIYKVLHNQQTVVLLDATADHTLASDPYIIRQQPKSILCSPILRQGKLMGVLYLENNLTKGAFTSDRVELLNLLCAQAAISLENARLYERSQEYAQQLERSFTELSASNSRFERLVDNVPGVVYQFIMSPDGILSLNYISADCYNFYEITPEQAAADAYFFDKMVHPDDMPSYQQAYIDTVQNSAPWHWEGRIVTPSGIVKWIYGESRTKQLADGSFIWDGLFFDISDRKIAELALEQKSLLLQQAVQDLQQAQLQIIQSEKMSALGNLVAGVAHEMNNPLGFIAASLKQAKPTFADILEHLKLYQESFPNKNDEILEHESEIDLDYSLEDLPKMLDSMTIACERLKNISTSLRTFSRADRDYKVPFNIHQGIDSTILILKHRLKASEHRPVIEVITEYGNLPQIECFSGQLNQVFMNILANAIEALEESNNGRSFEEIKANPNRITITTSVANNLVKITIADNGKGMSESVKQKIFDHLFTTKAVGKGTGLGLAIARQIVEETHGGKLYCNSVLGEGTEFIIEIPV</sequence>
<evidence type="ECO:0000256" key="7">
    <source>
        <dbReference type="SAM" id="Phobius"/>
    </source>
</evidence>
<dbReference type="Gene3D" id="3.30.450.20">
    <property type="entry name" value="PAS domain"/>
    <property type="match status" value="1"/>
</dbReference>
<accession>A0A9Q5ZD67</accession>
<dbReference type="InterPro" id="IPR004358">
    <property type="entry name" value="Sig_transdc_His_kin-like_C"/>
</dbReference>
<evidence type="ECO:0000313" key="11">
    <source>
        <dbReference type="Proteomes" id="UP000222310"/>
    </source>
</evidence>
<protein>
    <recommendedName>
        <fullName evidence="2">histidine kinase</fullName>
        <ecNumber evidence="2">2.7.13.3</ecNumber>
    </recommendedName>
</protein>
<keyword evidence="3" id="KW-0597">Phosphoprotein</keyword>
<evidence type="ECO:0000259" key="9">
    <source>
        <dbReference type="PROSITE" id="PS50109"/>
    </source>
</evidence>
<dbReference type="EMBL" id="LAHD01000027">
    <property type="protein sequence ID" value="PHK04277.1"/>
    <property type="molecule type" value="Genomic_DNA"/>
</dbReference>
<dbReference type="Gene3D" id="3.30.450.40">
    <property type="match status" value="1"/>
</dbReference>
<proteinExistence type="predicted"/>
<evidence type="ECO:0000256" key="2">
    <source>
        <dbReference type="ARBA" id="ARBA00012438"/>
    </source>
</evidence>
<dbReference type="InterPro" id="IPR041664">
    <property type="entry name" value="AAA_16"/>
</dbReference>
<comment type="catalytic activity">
    <reaction evidence="1">
        <text>ATP + protein L-histidine = ADP + protein N-phospho-L-histidine.</text>
        <dbReference type="EC" id="2.7.13.3"/>
    </reaction>
</comment>
<evidence type="ECO:0000256" key="3">
    <source>
        <dbReference type="ARBA" id="ARBA00022553"/>
    </source>
</evidence>
<dbReference type="Gene3D" id="1.10.287.130">
    <property type="match status" value="1"/>
</dbReference>
<dbReference type="Proteomes" id="UP000222310">
    <property type="component" value="Unassembled WGS sequence"/>
</dbReference>
<dbReference type="InterPro" id="IPR000719">
    <property type="entry name" value="Prot_kinase_dom"/>
</dbReference>
<dbReference type="SUPFAM" id="SSF55785">
    <property type="entry name" value="PYP-like sensor domain (PAS domain)"/>
    <property type="match status" value="1"/>
</dbReference>
<dbReference type="SUPFAM" id="SSF55874">
    <property type="entry name" value="ATPase domain of HSP90 chaperone/DNA topoisomerase II/histidine kinase"/>
    <property type="match status" value="1"/>
</dbReference>
<dbReference type="InterPro" id="IPR003661">
    <property type="entry name" value="HisK_dim/P_dom"/>
</dbReference>
<dbReference type="Pfam" id="PF02518">
    <property type="entry name" value="HATPase_c"/>
    <property type="match status" value="1"/>
</dbReference>
<keyword evidence="6" id="KW-0175">Coiled coil</keyword>
<dbReference type="PANTHER" id="PTHR43642:SF1">
    <property type="entry name" value="HYBRID SIGNAL TRANSDUCTION HISTIDINE KINASE G"/>
    <property type="match status" value="1"/>
</dbReference>
<dbReference type="InterPro" id="IPR036890">
    <property type="entry name" value="HATPase_C_sf"/>
</dbReference>
<comment type="caution">
    <text evidence="10">The sequence shown here is derived from an EMBL/GenBank/DDBJ whole genome shotgun (WGS) entry which is preliminary data.</text>
</comment>
<dbReference type="SUPFAM" id="SSF52540">
    <property type="entry name" value="P-loop containing nucleoside triphosphate hydrolases"/>
    <property type="match status" value="1"/>
</dbReference>
<dbReference type="EC" id="2.7.13.3" evidence="2"/>
<dbReference type="RefSeq" id="WP_099069809.1">
    <property type="nucleotide sequence ID" value="NZ_LAHD01000027.1"/>
</dbReference>
<dbReference type="PROSITE" id="PS50109">
    <property type="entry name" value="HIS_KIN"/>
    <property type="match status" value="1"/>
</dbReference>
<dbReference type="Pfam" id="PF08447">
    <property type="entry name" value="PAS_3"/>
    <property type="match status" value="1"/>
</dbReference>
<dbReference type="CDD" id="cd00082">
    <property type="entry name" value="HisKA"/>
    <property type="match status" value="1"/>
</dbReference>
<dbReference type="Pfam" id="PF13191">
    <property type="entry name" value="AAA_16"/>
    <property type="match status" value="1"/>
</dbReference>